<dbReference type="InParanoid" id="A0A078ANW2"/>
<dbReference type="GO" id="GO:0005956">
    <property type="term" value="C:protein kinase CK2 complex"/>
    <property type="evidence" value="ECO:0007669"/>
    <property type="project" value="UniProtKB-UniRule"/>
</dbReference>
<dbReference type="PANTHER" id="PTHR11740">
    <property type="entry name" value="CASEIN KINASE II SUBUNIT BETA"/>
    <property type="match status" value="1"/>
</dbReference>
<dbReference type="FunCoup" id="A0A078ANW2">
    <property type="interactions" value="30"/>
</dbReference>
<evidence type="ECO:0000313" key="4">
    <source>
        <dbReference type="Proteomes" id="UP000039865"/>
    </source>
</evidence>
<dbReference type="PROSITE" id="PS01101">
    <property type="entry name" value="CK2_BETA"/>
    <property type="match status" value="1"/>
</dbReference>
<dbReference type="OMA" id="WIHWFCK"/>
<comment type="similarity">
    <text evidence="1 2">Belongs to the casein kinase 2 subunit beta family.</text>
</comment>
<organism evidence="3 4">
    <name type="scientific">Stylonychia lemnae</name>
    <name type="common">Ciliate</name>
    <dbReference type="NCBI Taxonomy" id="5949"/>
    <lineage>
        <taxon>Eukaryota</taxon>
        <taxon>Sar</taxon>
        <taxon>Alveolata</taxon>
        <taxon>Ciliophora</taxon>
        <taxon>Intramacronucleata</taxon>
        <taxon>Spirotrichea</taxon>
        <taxon>Stichotrichia</taxon>
        <taxon>Sporadotrichida</taxon>
        <taxon>Oxytrichidae</taxon>
        <taxon>Stylonychinae</taxon>
        <taxon>Stylonychia</taxon>
    </lineage>
</organism>
<dbReference type="InterPro" id="IPR016149">
    <property type="entry name" value="Casein_kin_II_reg-sub_N"/>
</dbReference>
<dbReference type="GO" id="GO:0016301">
    <property type="term" value="F:kinase activity"/>
    <property type="evidence" value="ECO:0007669"/>
    <property type="project" value="UniProtKB-KW"/>
</dbReference>
<dbReference type="GO" id="GO:0005737">
    <property type="term" value="C:cytoplasm"/>
    <property type="evidence" value="ECO:0007669"/>
    <property type="project" value="TreeGrafter"/>
</dbReference>
<dbReference type="Pfam" id="PF01214">
    <property type="entry name" value="CK_II_beta"/>
    <property type="match status" value="1"/>
</dbReference>
<evidence type="ECO:0000256" key="2">
    <source>
        <dbReference type="RuleBase" id="RU361268"/>
    </source>
</evidence>
<dbReference type="Gene3D" id="1.10.1820.10">
    <property type="entry name" value="protein kinase ck2 holoenzyme, chain C, domain 1"/>
    <property type="match status" value="1"/>
</dbReference>
<dbReference type="PRINTS" id="PR00472">
    <property type="entry name" value="CASNKINASEII"/>
</dbReference>
<dbReference type="SUPFAM" id="SSF57798">
    <property type="entry name" value="Casein kinase II beta subunit"/>
    <property type="match status" value="1"/>
</dbReference>
<dbReference type="Gene3D" id="2.20.25.20">
    <property type="match status" value="1"/>
</dbReference>
<dbReference type="AlphaFoldDB" id="A0A078ANW2"/>
<dbReference type="InterPro" id="IPR000704">
    <property type="entry name" value="Casein_kinase_II_reg-sub"/>
</dbReference>
<dbReference type="EMBL" id="CCKQ01011436">
    <property type="protein sequence ID" value="CDW82997.1"/>
    <property type="molecule type" value="Genomic_DNA"/>
</dbReference>
<keyword evidence="4" id="KW-1185">Reference proteome</keyword>
<evidence type="ECO:0000256" key="1">
    <source>
        <dbReference type="ARBA" id="ARBA00006941"/>
    </source>
</evidence>
<dbReference type="InterPro" id="IPR035991">
    <property type="entry name" value="Casein_kinase_II_beta-like"/>
</dbReference>
<accession>A0A078ANW2</accession>
<name>A0A078ANW2_STYLE</name>
<sequence>MLKFYNKVIIIIKKDNLYDDDASESGSGWISWFCDLEGHEFFIEVDEDYIRDNFNLHGLKERIQYFNEAMQMILSADNPDSEDLNDQNFLEIYQSAMDLYGLIHARFIISPRGLAMMKEKYMLGSFGYCPRVLCERQNILPIGVSEELSTSRVKVYCPRCQDVYIPRQKQLDIDGAYFGTSFPHIFLKVLKINLKHLIQTYTELIPQGPPKFIPKIYGFKIFGMRGSKYELKFDFKGQPVNEEEIRNVLKKDKKSNKRDEEEKMNI</sequence>
<dbReference type="SMART" id="SM01085">
    <property type="entry name" value="CK_II_beta"/>
    <property type="match status" value="1"/>
</dbReference>
<keyword evidence="3" id="KW-0418">Kinase</keyword>
<evidence type="ECO:0000313" key="3">
    <source>
        <dbReference type="EMBL" id="CDW82997.1"/>
    </source>
</evidence>
<dbReference type="OrthoDB" id="3971593at2759"/>
<proteinExistence type="inferred from homology"/>
<protein>
    <recommendedName>
        <fullName evidence="2">Casein kinase II subunit beta</fullName>
        <shortName evidence="2">CK II beta</shortName>
    </recommendedName>
</protein>
<dbReference type="GO" id="GO:0019887">
    <property type="term" value="F:protein kinase regulator activity"/>
    <property type="evidence" value="ECO:0007669"/>
    <property type="project" value="InterPro"/>
</dbReference>
<gene>
    <name evidence="3" type="primary">Contig8198.g8747</name>
    <name evidence="3" type="ORF">STYLEM_12036</name>
</gene>
<reference evidence="3 4" key="1">
    <citation type="submission" date="2014-06" db="EMBL/GenBank/DDBJ databases">
        <authorList>
            <person name="Swart Estienne"/>
        </authorList>
    </citation>
    <scope>NUCLEOTIDE SEQUENCE [LARGE SCALE GENOMIC DNA]</scope>
    <source>
        <strain evidence="3 4">130c</strain>
    </source>
</reference>
<dbReference type="Proteomes" id="UP000039865">
    <property type="component" value="Unassembled WGS sequence"/>
</dbReference>
<dbReference type="PANTHER" id="PTHR11740:SF0">
    <property type="entry name" value="CASEIN KINASE II SUBUNIT BETA"/>
    <property type="match status" value="1"/>
</dbReference>
<keyword evidence="3" id="KW-0808">Transferase</keyword>
<comment type="subunit">
    <text evidence="2">Tetramer of two alpha and two beta subunits.</text>
</comment>
<dbReference type="FunFam" id="1.10.1820.10:FF:000005">
    <property type="entry name" value="Casein kinase II subunit beta"/>
    <property type="match status" value="1"/>
</dbReference>
<dbReference type="FunFam" id="2.20.25.20:FF:000001">
    <property type="entry name" value="Casein kinase II subunit beta"/>
    <property type="match status" value="1"/>
</dbReference>